<evidence type="ECO:0000313" key="3">
    <source>
        <dbReference type="Proteomes" id="UP000298030"/>
    </source>
</evidence>
<protein>
    <submittedName>
        <fullName evidence="2">Uncharacterized protein</fullName>
    </submittedName>
</protein>
<name>A0A4Y7SMU8_COPMI</name>
<keyword evidence="3" id="KW-1185">Reference proteome</keyword>
<dbReference type="Proteomes" id="UP000298030">
    <property type="component" value="Unassembled WGS sequence"/>
</dbReference>
<sequence>MRLRGPNPPLRPIAKRSARIFITGRRSYEYTSSFHSNPFLRSSIRTRFSFLPAFSILVSVPHRICIQYKTTHLLIIERSRALRPLTCQKPQGNEPQPSRSRSCFR</sequence>
<gene>
    <name evidence="2" type="ORF">FA13DRAFT_1480583</name>
</gene>
<comment type="caution">
    <text evidence="2">The sequence shown here is derived from an EMBL/GenBank/DDBJ whole genome shotgun (WGS) entry which is preliminary data.</text>
</comment>
<evidence type="ECO:0000313" key="2">
    <source>
        <dbReference type="EMBL" id="TEB22589.1"/>
    </source>
</evidence>
<accession>A0A4Y7SMU8</accession>
<evidence type="ECO:0000256" key="1">
    <source>
        <dbReference type="SAM" id="MobiDB-lite"/>
    </source>
</evidence>
<feature type="compositionally biased region" description="Polar residues" evidence="1">
    <location>
        <begin position="88"/>
        <end position="105"/>
    </location>
</feature>
<dbReference type="AlphaFoldDB" id="A0A4Y7SMU8"/>
<organism evidence="2 3">
    <name type="scientific">Coprinellus micaceus</name>
    <name type="common">Glistening ink-cap mushroom</name>
    <name type="synonym">Coprinus micaceus</name>
    <dbReference type="NCBI Taxonomy" id="71717"/>
    <lineage>
        <taxon>Eukaryota</taxon>
        <taxon>Fungi</taxon>
        <taxon>Dikarya</taxon>
        <taxon>Basidiomycota</taxon>
        <taxon>Agaricomycotina</taxon>
        <taxon>Agaricomycetes</taxon>
        <taxon>Agaricomycetidae</taxon>
        <taxon>Agaricales</taxon>
        <taxon>Agaricineae</taxon>
        <taxon>Psathyrellaceae</taxon>
        <taxon>Coprinellus</taxon>
    </lineage>
</organism>
<feature type="region of interest" description="Disordered" evidence="1">
    <location>
        <begin position="86"/>
        <end position="105"/>
    </location>
</feature>
<reference evidence="2 3" key="1">
    <citation type="journal article" date="2019" name="Nat. Ecol. Evol.">
        <title>Megaphylogeny resolves global patterns of mushroom evolution.</title>
        <authorList>
            <person name="Varga T."/>
            <person name="Krizsan K."/>
            <person name="Foldi C."/>
            <person name="Dima B."/>
            <person name="Sanchez-Garcia M."/>
            <person name="Sanchez-Ramirez S."/>
            <person name="Szollosi G.J."/>
            <person name="Szarkandi J.G."/>
            <person name="Papp V."/>
            <person name="Albert L."/>
            <person name="Andreopoulos W."/>
            <person name="Angelini C."/>
            <person name="Antonin V."/>
            <person name="Barry K.W."/>
            <person name="Bougher N.L."/>
            <person name="Buchanan P."/>
            <person name="Buyck B."/>
            <person name="Bense V."/>
            <person name="Catcheside P."/>
            <person name="Chovatia M."/>
            <person name="Cooper J."/>
            <person name="Damon W."/>
            <person name="Desjardin D."/>
            <person name="Finy P."/>
            <person name="Geml J."/>
            <person name="Haridas S."/>
            <person name="Hughes K."/>
            <person name="Justo A."/>
            <person name="Karasinski D."/>
            <person name="Kautmanova I."/>
            <person name="Kiss B."/>
            <person name="Kocsube S."/>
            <person name="Kotiranta H."/>
            <person name="LaButti K.M."/>
            <person name="Lechner B.E."/>
            <person name="Liimatainen K."/>
            <person name="Lipzen A."/>
            <person name="Lukacs Z."/>
            <person name="Mihaltcheva S."/>
            <person name="Morgado L.N."/>
            <person name="Niskanen T."/>
            <person name="Noordeloos M.E."/>
            <person name="Ohm R.A."/>
            <person name="Ortiz-Santana B."/>
            <person name="Ovrebo C."/>
            <person name="Racz N."/>
            <person name="Riley R."/>
            <person name="Savchenko A."/>
            <person name="Shiryaev A."/>
            <person name="Soop K."/>
            <person name="Spirin V."/>
            <person name="Szebenyi C."/>
            <person name="Tomsovsky M."/>
            <person name="Tulloss R.E."/>
            <person name="Uehling J."/>
            <person name="Grigoriev I.V."/>
            <person name="Vagvolgyi C."/>
            <person name="Papp T."/>
            <person name="Martin F.M."/>
            <person name="Miettinen O."/>
            <person name="Hibbett D.S."/>
            <person name="Nagy L.G."/>
        </authorList>
    </citation>
    <scope>NUCLEOTIDE SEQUENCE [LARGE SCALE GENOMIC DNA]</scope>
    <source>
        <strain evidence="2 3">FP101781</strain>
    </source>
</reference>
<dbReference type="EMBL" id="QPFP01000089">
    <property type="protein sequence ID" value="TEB22589.1"/>
    <property type="molecule type" value="Genomic_DNA"/>
</dbReference>
<proteinExistence type="predicted"/>